<keyword evidence="2" id="KW-1185">Reference proteome</keyword>
<dbReference type="EMBL" id="CM046392">
    <property type="protein sequence ID" value="KAI8554012.1"/>
    <property type="molecule type" value="Genomic_DNA"/>
</dbReference>
<evidence type="ECO:0000313" key="1">
    <source>
        <dbReference type="EMBL" id="KAI8554012.1"/>
    </source>
</evidence>
<evidence type="ECO:0000313" key="2">
    <source>
        <dbReference type="Proteomes" id="UP001062846"/>
    </source>
</evidence>
<reference evidence="1" key="1">
    <citation type="submission" date="2022-02" db="EMBL/GenBank/DDBJ databases">
        <title>Plant Genome Project.</title>
        <authorList>
            <person name="Zhang R.-G."/>
        </authorList>
    </citation>
    <scope>NUCLEOTIDE SEQUENCE</scope>
    <source>
        <strain evidence="1">AT1</strain>
    </source>
</reference>
<comment type="caution">
    <text evidence="1">The sequence shown here is derived from an EMBL/GenBank/DDBJ whole genome shotgun (WGS) entry which is preliminary data.</text>
</comment>
<sequence length="74" mass="8050">MSAAAVASEKFTRELAIRRRRKLHGHISSVSSSSRKIGIPECPSSRLPLPLNSNDLTGGTKLWCTEECASIPKD</sequence>
<protein>
    <submittedName>
        <fullName evidence="1">Uncharacterized protein</fullName>
    </submittedName>
</protein>
<name>A0ACC0NMM9_RHOML</name>
<accession>A0ACC0NMM9</accession>
<proteinExistence type="predicted"/>
<organism evidence="1 2">
    <name type="scientific">Rhododendron molle</name>
    <name type="common">Chinese azalea</name>
    <name type="synonym">Azalea mollis</name>
    <dbReference type="NCBI Taxonomy" id="49168"/>
    <lineage>
        <taxon>Eukaryota</taxon>
        <taxon>Viridiplantae</taxon>
        <taxon>Streptophyta</taxon>
        <taxon>Embryophyta</taxon>
        <taxon>Tracheophyta</taxon>
        <taxon>Spermatophyta</taxon>
        <taxon>Magnoliopsida</taxon>
        <taxon>eudicotyledons</taxon>
        <taxon>Gunneridae</taxon>
        <taxon>Pentapetalae</taxon>
        <taxon>asterids</taxon>
        <taxon>Ericales</taxon>
        <taxon>Ericaceae</taxon>
        <taxon>Ericoideae</taxon>
        <taxon>Rhodoreae</taxon>
        <taxon>Rhododendron</taxon>
    </lineage>
</organism>
<gene>
    <name evidence="1" type="ORF">RHMOL_Rhmol05G0064000</name>
</gene>
<dbReference type="Proteomes" id="UP001062846">
    <property type="component" value="Chromosome 5"/>
</dbReference>